<organism evidence="12 13">
    <name type="scientific">Nibrella saemangeumensis</name>
    <dbReference type="NCBI Taxonomy" id="1084526"/>
    <lineage>
        <taxon>Bacteria</taxon>
        <taxon>Pseudomonadati</taxon>
        <taxon>Bacteroidota</taxon>
        <taxon>Cytophagia</taxon>
        <taxon>Cytophagales</taxon>
        <taxon>Spirosomataceae</taxon>
        <taxon>Nibrella</taxon>
    </lineage>
</organism>
<dbReference type="RefSeq" id="WP_345243306.1">
    <property type="nucleotide sequence ID" value="NZ_BAABHD010000024.1"/>
</dbReference>
<comment type="caution">
    <text evidence="12">The sequence shown here is derived from an EMBL/GenBank/DDBJ whole genome shotgun (WGS) entry which is preliminary data.</text>
</comment>
<proteinExistence type="inferred from homology"/>
<dbReference type="EMBL" id="BAABHD010000024">
    <property type="protein sequence ID" value="GAA4454609.1"/>
    <property type="molecule type" value="Genomic_DNA"/>
</dbReference>
<evidence type="ECO:0000256" key="9">
    <source>
        <dbReference type="RuleBase" id="RU003357"/>
    </source>
</evidence>
<feature type="domain" description="TonB-dependent receptor plug" evidence="11">
    <location>
        <begin position="48"/>
        <end position="155"/>
    </location>
</feature>
<evidence type="ECO:0000256" key="8">
    <source>
        <dbReference type="PROSITE-ProRule" id="PRU01360"/>
    </source>
</evidence>
<dbReference type="PROSITE" id="PS52016">
    <property type="entry name" value="TONB_DEPENDENT_REC_3"/>
    <property type="match status" value="1"/>
</dbReference>
<dbReference type="SUPFAM" id="SSF56935">
    <property type="entry name" value="Porins"/>
    <property type="match status" value="1"/>
</dbReference>
<evidence type="ECO:0000313" key="12">
    <source>
        <dbReference type="EMBL" id="GAA4454609.1"/>
    </source>
</evidence>
<evidence type="ECO:0000256" key="5">
    <source>
        <dbReference type="ARBA" id="ARBA00023077"/>
    </source>
</evidence>
<dbReference type="Gene3D" id="2.170.130.10">
    <property type="entry name" value="TonB-dependent receptor, plug domain"/>
    <property type="match status" value="1"/>
</dbReference>
<comment type="subcellular location">
    <subcellularLocation>
        <location evidence="1 8">Cell outer membrane</location>
        <topology evidence="1 8">Multi-pass membrane protein</topology>
    </subcellularLocation>
</comment>
<evidence type="ECO:0000256" key="1">
    <source>
        <dbReference type="ARBA" id="ARBA00004571"/>
    </source>
</evidence>
<keyword evidence="12" id="KW-0675">Receptor</keyword>
<evidence type="ECO:0000313" key="13">
    <source>
        <dbReference type="Proteomes" id="UP001501175"/>
    </source>
</evidence>
<dbReference type="PANTHER" id="PTHR30069:SF28">
    <property type="entry name" value="TONB-DEPENDENT RECEPTOR YNCD-RELATED"/>
    <property type="match status" value="1"/>
</dbReference>
<keyword evidence="4 8" id="KW-0812">Transmembrane</keyword>
<dbReference type="Proteomes" id="UP001501175">
    <property type="component" value="Unassembled WGS sequence"/>
</dbReference>
<evidence type="ECO:0000256" key="6">
    <source>
        <dbReference type="ARBA" id="ARBA00023136"/>
    </source>
</evidence>
<keyword evidence="7 8" id="KW-0998">Cell outer membrane</keyword>
<evidence type="ECO:0000259" key="10">
    <source>
        <dbReference type="Pfam" id="PF00593"/>
    </source>
</evidence>
<dbReference type="InterPro" id="IPR000531">
    <property type="entry name" value="Beta-barrel_TonB"/>
</dbReference>
<feature type="domain" description="TonB-dependent receptor-like beta-barrel" evidence="10">
    <location>
        <begin position="232"/>
        <end position="655"/>
    </location>
</feature>
<keyword evidence="5 9" id="KW-0798">TonB box</keyword>
<dbReference type="InterPro" id="IPR039426">
    <property type="entry name" value="TonB-dep_rcpt-like"/>
</dbReference>
<sequence>MHRFLLWFSFVCSPYWLSAQTPRPALEEDTIRLNEVVVTGFASNRRLLETAASVNLLTRRDLQQRFGTPTLVPALNTLPGVRIDERSPGSYRLSIRGSLIRSPFGVRNVKVYYNELPLTDAAGNTPLNALDVRSIGRVEVIKGPAGSLYGAGTGGTILFSGLAVPAGQSSAEVSALTGSYGLFGNSVTVQTGKDNSAISLSYNHVNADGYRQHSQMARDNLNLVGSFTVSPRRTVSVVGFYSDLNYQTPGGLNAAQYRANPRQSRPATPTIPGSAEQRAGIYQKIGYLGFSHEYRWSERVQNTTVVYGSLTDFANPFITNYEKRPDQGLGGRTVTQVRLLEQALPTTLTFGAEWQRNFTISRNYGNRRGQPDTLQNEDELRAWQSILFLQTETALPAAFRLTLGLSRNDVRYGFTRFSVRPIIPQERTFAPVWLPRVALLRTLGPNVSVFASVSTGYSAPSGQEVRPSEATFNTTLEAERGINYEAGLRGQILSSRLQFDVALYQFELRQTIVRRSTVAGAEFFVNAGRTDQKGLEAMLSYDLIAPQGAGQPAGFWRLARVWHSLTLADYRFRESQRGGADVSGNRIPGVPSTVAVAGLDVESRLGFYGHLTYQFLNQFPLNDANTVQSDPARILTATAGFRRNLGQRWTVDAYVSGDNMLDQQYSLGYDLNAVGNRFFNASARRNYVTGLRVGVKW</sequence>
<name>A0ABP8MUK7_9BACT</name>
<evidence type="ECO:0000259" key="11">
    <source>
        <dbReference type="Pfam" id="PF07715"/>
    </source>
</evidence>
<accession>A0ABP8MUK7</accession>
<dbReference type="Gene3D" id="2.40.170.20">
    <property type="entry name" value="TonB-dependent receptor, beta-barrel domain"/>
    <property type="match status" value="1"/>
</dbReference>
<comment type="similarity">
    <text evidence="8 9">Belongs to the TonB-dependent receptor family.</text>
</comment>
<evidence type="ECO:0000256" key="3">
    <source>
        <dbReference type="ARBA" id="ARBA00022452"/>
    </source>
</evidence>
<keyword evidence="6 8" id="KW-0472">Membrane</keyword>
<dbReference type="InterPro" id="IPR012910">
    <property type="entry name" value="Plug_dom"/>
</dbReference>
<gene>
    <name evidence="12" type="primary">pqqU</name>
    <name evidence="12" type="ORF">GCM10023189_21310</name>
</gene>
<dbReference type="InterPro" id="IPR036942">
    <property type="entry name" value="Beta-barrel_TonB_sf"/>
</dbReference>
<protein>
    <submittedName>
        <fullName evidence="12">TonB-dependent receptor PqqU</fullName>
    </submittedName>
</protein>
<evidence type="ECO:0000256" key="2">
    <source>
        <dbReference type="ARBA" id="ARBA00022448"/>
    </source>
</evidence>
<dbReference type="InterPro" id="IPR037066">
    <property type="entry name" value="Plug_dom_sf"/>
</dbReference>
<keyword evidence="13" id="KW-1185">Reference proteome</keyword>
<evidence type="ECO:0000256" key="4">
    <source>
        <dbReference type="ARBA" id="ARBA00022692"/>
    </source>
</evidence>
<dbReference type="PANTHER" id="PTHR30069">
    <property type="entry name" value="TONB-DEPENDENT OUTER MEMBRANE RECEPTOR"/>
    <property type="match status" value="1"/>
</dbReference>
<evidence type="ECO:0000256" key="7">
    <source>
        <dbReference type="ARBA" id="ARBA00023237"/>
    </source>
</evidence>
<dbReference type="Pfam" id="PF07715">
    <property type="entry name" value="Plug"/>
    <property type="match status" value="1"/>
</dbReference>
<dbReference type="Pfam" id="PF00593">
    <property type="entry name" value="TonB_dep_Rec_b-barrel"/>
    <property type="match status" value="1"/>
</dbReference>
<reference evidence="13" key="1">
    <citation type="journal article" date="2019" name="Int. J. Syst. Evol. Microbiol.">
        <title>The Global Catalogue of Microorganisms (GCM) 10K type strain sequencing project: providing services to taxonomists for standard genome sequencing and annotation.</title>
        <authorList>
            <consortium name="The Broad Institute Genomics Platform"/>
            <consortium name="The Broad Institute Genome Sequencing Center for Infectious Disease"/>
            <person name="Wu L."/>
            <person name="Ma J."/>
        </authorList>
    </citation>
    <scope>NUCLEOTIDE SEQUENCE [LARGE SCALE GENOMIC DNA]</scope>
    <source>
        <strain evidence="13">JCM 17927</strain>
    </source>
</reference>
<keyword evidence="3 8" id="KW-1134">Transmembrane beta strand</keyword>
<keyword evidence="2 8" id="KW-0813">Transport</keyword>